<gene>
    <name evidence="2" type="ORF">PCASD_20357</name>
</gene>
<accession>A0A2N5SQD7</accession>
<proteinExistence type="predicted"/>
<dbReference type="Proteomes" id="UP000235392">
    <property type="component" value="Unassembled WGS sequence"/>
</dbReference>
<evidence type="ECO:0000256" key="1">
    <source>
        <dbReference type="SAM" id="MobiDB-lite"/>
    </source>
</evidence>
<feature type="region of interest" description="Disordered" evidence="1">
    <location>
        <begin position="1"/>
        <end position="65"/>
    </location>
</feature>
<evidence type="ECO:0000313" key="2">
    <source>
        <dbReference type="EMBL" id="PLW15443.1"/>
    </source>
</evidence>
<name>A0A2N5SQD7_9BASI</name>
<evidence type="ECO:0000313" key="3">
    <source>
        <dbReference type="Proteomes" id="UP000235392"/>
    </source>
</evidence>
<dbReference type="AlphaFoldDB" id="A0A2N5SQD7"/>
<feature type="non-terminal residue" evidence="2">
    <location>
        <position position="65"/>
    </location>
</feature>
<sequence>MASAIPPYLQPSHFNPPMPDFHHQVHPHNPYSSPPHHPSSHHHTSTQSSHETATLRQTQTQPNPY</sequence>
<reference evidence="2 3" key="1">
    <citation type="submission" date="2017-11" db="EMBL/GenBank/DDBJ databases">
        <title>De novo assembly and phasing of dikaryotic genomes from two isolates of Puccinia coronata f. sp. avenae, the causal agent of oat crown rust.</title>
        <authorList>
            <person name="Miller M.E."/>
            <person name="Zhang Y."/>
            <person name="Omidvar V."/>
            <person name="Sperschneider J."/>
            <person name="Schwessinger B."/>
            <person name="Raley C."/>
            <person name="Palmer J.M."/>
            <person name="Garnica D."/>
            <person name="Upadhyaya N."/>
            <person name="Rathjen J."/>
            <person name="Taylor J.M."/>
            <person name="Park R.F."/>
            <person name="Dodds P.N."/>
            <person name="Hirsch C.D."/>
            <person name="Kianian S.F."/>
            <person name="Figueroa M."/>
        </authorList>
    </citation>
    <scope>NUCLEOTIDE SEQUENCE [LARGE SCALE GENOMIC DNA]</scope>
    <source>
        <strain evidence="2">12SD80</strain>
    </source>
</reference>
<protein>
    <submittedName>
        <fullName evidence="2">Uncharacterized protein</fullName>
    </submittedName>
</protein>
<feature type="compositionally biased region" description="Polar residues" evidence="1">
    <location>
        <begin position="51"/>
        <end position="65"/>
    </location>
</feature>
<comment type="caution">
    <text evidence="2">The sequence shown here is derived from an EMBL/GenBank/DDBJ whole genome shotgun (WGS) entry which is preliminary data.</text>
</comment>
<organism evidence="2 3">
    <name type="scientific">Puccinia coronata f. sp. avenae</name>
    <dbReference type="NCBI Taxonomy" id="200324"/>
    <lineage>
        <taxon>Eukaryota</taxon>
        <taxon>Fungi</taxon>
        <taxon>Dikarya</taxon>
        <taxon>Basidiomycota</taxon>
        <taxon>Pucciniomycotina</taxon>
        <taxon>Pucciniomycetes</taxon>
        <taxon>Pucciniales</taxon>
        <taxon>Pucciniaceae</taxon>
        <taxon>Puccinia</taxon>
    </lineage>
</organism>
<dbReference type="EMBL" id="PGCI01000797">
    <property type="protein sequence ID" value="PLW15443.1"/>
    <property type="molecule type" value="Genomic_DNA"/>
</dbReference>